<dbReference type="Gene3D" id="1.25.40.10">
    <property type="entry name" value="Tetratricopeptide repeat domain"/>
    <property type="match status" value="2"/>
</dbReference>
<dbReference type="PANTHER" id="PTHR46082">
    <property type="entry name" value="ATP/GTP-BINDING PROTEIN-RELATED"/>
    <property type="match status" value="1"/>
</dbReference>
<keyword evidence="1" id="KW-0614">Plasmid</keyword>
<reference evidence="1" key="1">
    <citation type="submission" date="2012-01" db="EMBL/GenBank/DDBJ databases">
        <authorList>
            <person name="Summers A.O."/>
            <person name="Wireman J."/>
            <person name="Sale K."/>
        </authorList>
    </citation>
    <scope>NUCLEOTIDE SEQUENCE</scope>
    <source>
        <strain evidence="1">J3-40</strain>
        <plasmid evidence="1">pJ340-114</plasmid>
    </source>
</reference>
<dbReference type="InterPro" id="IPR011990">
    <property type="entry name" value="TPR-like_helical_dom_sf"/>
</dbReference>
<organism evidence="1">
    <name type="scientific">Arthrobacter sp. J3.40</name>
    <dbReference type="NCBI Taxonomy" id="347209"/>
    <lineage>
        <taxon>Bacteria</taxon>
        <taxon>Bacillati</taxon>
        <taxon>Actinomycetota</taxon>
        <taxon>Actinomycetes</taxon>
        <taxon>Micrococcales</taxon>
        <taxon>Micrococcaceae</taxon>
        <taxon>Arthrobacter</taxon>
    </lineage>
</organism>
<dbReference type="SMART" id="SM00028">
    <property type="entry name" value="TPR"/>
    <property type="match status" value="3"/>
</dbReference>
<dbReference type="InterPro" id="IPR011717">
    <property type="entry name" value="TPR-4"/>
</dbReference>
<evidence type="ECO:0000313" key="1">
    <source>
        <dbReference type="EMBL" id="AFK89437.1"/>
    </source>
</evidence>
<dbReference type="InterPro" id="IPR027417">
    <property type="entry name" value="P-loop_NTPase"/>
</dbReference>
<dbReference type="InterPro" id="IPR053137">
    <property type="entry name" value="NLR-like"/>
</dbReference>
<dbReference type="PANTHER" id="PTHR46082:SF6">
    <property type="entry name" value="AAA+ ATPASE DOMAIN-CONTAINING PROTEIN-RELATED"/>
    <property type="match status" value="1"/>
</dbReference>
<dbReference type="Gene3D" id="3.40.50.300">
    <property type="entry name" value="P-loop containing nucleotide triphosphate hydrolases"/>
    <property type="match status" value="1"/>
</dbReference>
<sequence length="784" mass="85025">MAGNLVLPARPVTWPAMIGIPPRPAAGFQPRIQAEDIHRHWKTRNGARGPGPDWAVLLSGPPGVGKTQLAASVFQDPAMGVDLRLWVRAESRTSVVAAFAEAADRVQVPVPDDADDDKKVAAFLNWLSTTERIWLVVFDNVSDPAQLAGLWPTGPGRVLITTYRQDAALVIGNGVSQVRLGVFTPEEAQGYIERRIQDATRNGLHTASNVLDEADGLANDLGFLPVALAQAVSVVLYQVIRCSDYRVDFAHRANSLSELFPERLPADEYERTVATTWSLAMEQANTHLPNGLASRMVQLAAATNPAGAPEAVFLAEPSLAFLSAASQPSSPESEVSAAQVRSALRDLHSLSLLEHQPIPLAIVRMHTLTQRAVNESTTASMSETAVLALADSLSVIWPAQQRENLASLLANTEHLIAEFDDVLWKDGAHDVLFTAGISMLETGMVAAAIRHFEWLSKLSRDRLGHLHPDTVVGRSDLARAYKDAGKLAEAIEVLRQLEADYKRQLTQTNNADFLRVQGNLATCYQELGQTSTAIPMLENIAKVLPNLLGKNHPDVIATRNNLAAAFLRSGQSERAVPLLEGILKEQEDRLGKEEPTVIDARNNLAGALLGSGAVAQAVELFEQSVADESVRGSAHPRSLAARSNLGHAYLKSGMIRSAVRLLRNVLEDMENFLGSDHPSTLNTRNTLAGAYFTLGDVNHGIRLMEDNLKRQEEVLGKKHPNTLGTRHNLAGAHLTKQHVALAVKLFTQSLADMEEVFGEGHPRCAEERKNLAYAKSLLGPSGIV</sequence>
<dbReference type="GO" id="GO:0042802">
    <property type="term" value="F:identical protein binding"/>
    <property type="evidence" value="ECO:0007669"/>
    <property type="project" value="InterPro"/>
</dbReference>
<dbReference type="InterPro" id="IPR019734">
    <property type="entry name" value="TPR_rpt"/>
</dbReference>
<dbReference type="SUPFAM" id="SSF48452">
    <property type="entry name" value="TPR-like"/>
    <property type="match status" value="3"/>
</dbReference>
<dbReference type="AlphaFoldDB" id="I3W1G0"/>
<proteinExistence type="predicted"/>
<accession>I3W1G0</accession>
<dbReference type="Pfam" id="PF13424">
    <property type="entry name" value="TPR_12"/>
    <property type="match status" value="2"/>
</dbReference>
<dbReference type="Pfam" id="PF13374">
    <property type="entry name" value="TPR_10"/>
    <property type="match status" value="2"/>
</dbReference>
<geneLocation type="plasmid" evidence="1">
    <name>pJ340-114</name>
</geneLocation>
<dbReference type="EMBL" id="JQ418529">
    <property type="protein sequence ID" value="AFK89437.1"/>
    <property type="molecule type" value="Genomic_DNA"/>
</dbReference>
<protein>
    <submittedName>
        <fullName evidence="1">ATP/GTP binding protein</fullName>
    </submittedName>
</protein>
<dbReference type="RefSeq" id="WP_015062054.1">
    <property type="nucleotide sequence ID" value="NC_019331.1"/>
</dbReference>
<dbReference type="SUPFAM" id="SSF52540">
    <property type="entry name" value="P-loop containing nucleoside triphosphate hydrolases"/>
    <property type="match status" value="1"/>
</dbReference>
<name>I3W1G0_9MICC</name>
<dbReference type="Pfam" id="PF07721">
    <property type="entry name" value="TPR_4"/>
    <property type="match status" value="1"/>
</dbReference>